<feature type="domain" description="Arf-GAP" evidence="3">
    <location>
        <begin position="9"/>
        <end position="89"/>
    </location>
</feature>
<evidence type="ECO:0000313" key="4">
    <source>
        <dbReference type="EMBL" id="KAG5490200.1"/>
    </source>
</evidence>
<accession>A0A836HTE1</accession>
<dbReference type="InterPro" id="IPR001164">
    <property type="entry name" value="ArfGAP_dom"/>
</dbReference>
<dbReference type="EMBL" id="JAFJZO010000036">
    <property type="protein sequence ID" value="KAG5490200.1"/>
    <property type="molecule type" value="Genomic_DNA"/>
</dbReference>
<dbReference type="KEGG" id="phet:94286448"/>
<dbReference type="GO" id="GO:0008270">
    <property type="term" value="F:zinc ion binding"/>
    <property type="evidence" value="ECO:0007669"/>
    <property type="project" value="UniProtKB-KW"/>
</dbReference>
<proteinExistence type="predicted"/>
<dbReference type="PROSITE" id="PS50115">
    <property type="entry name" value="ARFGAP"/>
    <property type="match status" value="1"/>
</dbReference>
<feature type="region of interest" description="Disordered" evidence="2">
    <location>
        <begin position="130"/>
        <end position="238"/>
    </location>
</feature>
<evidence type="ECO:0000259" key="3">
    <source>
        <dbReference type="PROSITE" id="PS50115"/>
    </source>
</evidence>
<keyword evidence="5" id="KW-1185">Reference proteome</keyword>
<dbReference type="Pfam" id="PF01412">
    <property type="entry name" value="ArfGap"/>
    <property type="match status" value="1"/>
</dbReference>
<dbReference type="InterPro" id="IPR037278">
    <property type="entry name" value="ARFGAP/RecO"/>
</dbReference>
<feature type="compositionally biased region" description="Low complexity" evidence="2">
    <location>
        <begin position="162"/>
        <end position="192"/>
    </location>
</feature>
<dbReference type="GO" id="GO:0005096">
    <property type="term" value="F:GTPase activator activity"/>
    <property type="evidence" value="ECO:0007669"/>
    <property type="project" value="InterPro"/>
</dbReference>
<name>A0A836HTE1_9TRYP</name>
<dbReference type="InterPro" id="IPR038508">
    <property type="entry name" value="ArfGAP_dom_sf"/>
</dbReference>
<gene>
    <name evidence="4" type="ORF">JKF63_00319</name>
</gene>
<feature type="compositionally biased region" description="Polar residues" evidence="2">
    <location>
        <begin position="352"/>
        <end position="364"/>
    </location>
</feature>
<dbReference type="Gene3D" id="1.10.220.150">
    <property type="entry name" value="Arf GTPase activating protein"/>
    <property type="match status" value="1"/>
</dbReference>
<keyword evidence="1" id="KW-0863">Zinc-finger</keyword>
<sequence length="465" mass="49157">MNIRLRKSERHKETLRKLSHDGGNKCCFDCGVRGPLYVVSNFGILVCSGCSAVHRSFQHKVKGITMSEFTEDEIARFALAGNDRAHKVWLSTFSGQLPRTGDVAALKHHVRVIFEERQCWDAQEFTALQNSWEHPNESATPTPPPSTMTRPTAFTLAPPLEAPTAGSGSISAATTPAAPSSTVAPPSGGPSTLPVQTSQEDVFDSLFAPPVQSPPMPQCTTPAAVAGAPPITTSHTPALSAQQQQQQQATVSSIVDDLFAGVSQPVVTSAAGYGATLPPQQSMGCTTGGAMYNFTEHFPRSITAHPQLLPSHPPYQLPQEQQRPAPYAAGSQTGYSPCVGSHQMCVSDFSAQPSPAVNPCQQQGMPGGMFGNSSTPTPLSDPVKSPNYYFNSGAPSTTGCPSANTADPQAYQPSPFPITPPYQQQGWGAPLSFNAPPSQNSNRIVVLSVTKPPIAGPQNSQSLSL</sequence>
<keyword evidence="1" id="KW-0479">Metal-binding</keyword>
<dbReference type="SUPFAM" id="SSF57863">
    <property type="entry name" value="ArfGap/RecO-like zinc finger"/>
    <property type="match status" value="1"/>
</dbReference>
<dbReference type="SMART" id="SM00105">
    <property type="entry name" value="ArfGap"/>
    <property type="match status" value="1"/>
</dbReference>
<dbReference type="PRINTS" id="PR00405">
    <property type="entry name" value="REVINTRACTNG"/>
</dbReference>
<evidence type="ECO:0000313" key="5">
    <source>
        <dbReference type="Proteomes" id="UP000674318"/>
    </source>
</evidence>
<feature type="compositionally biased region" description="Polar residues" evidence="2">
    <location>
        <begin position="130"/>
        <end position="139"/>
    </location>
</feature>
<dbReference type="AlphaFoldDB" id="A0A836HTE1"/>
<evidence type="ECO:0000256" key="1">
    <source>
        <dbReference type="PROSITE-ProRule" id="PRU00288"/>
    </source>
</evidence>
<dbReference type="RefSeq" id="XP_067752528.1">
    <property type="nucleotide sequence ID" value="XM_067896371.1"/>
</dbReference>
<dbReference type="OrthoDB" id="6036at2759"/>
<reference evidence="4 5" key="1">
    <citation type="submission" date="2021-02" db="EMBL/GenBank/DDBJ databases">
        <title>Porcisia hertigi Genome sequencing and assembly.</title>
        <authorList>
            <person name="Almutairi H."/>
            <person name="Gatherer D."/>
        </authorList>
    </citation>
    <scope>NUCLEOTIDE SEQUENCE [LARGE SCALE GENOMIC DNA]</scope>
    <source>
        <strain evidence="4 5">C119</strain>
    </source>
</reference>
<feature type="region of interest" description="Disordered" evidence="2">
    <location>
        <begin position="352"/>
        <end position="439"/>
    </location>
</feature>
<organism evidence="4 5">
    <name type="scientific">Porcisia hertigi</name>
    <dbReference type="NCBI Taxonomy" id="2761500"/>
    <lineage>
        <taxon>Eukaryota</taxon>
        <taxon>Discoba</taxon>
        <taxon>Euglenozoa</taxon>
        <taxon>Kinetoplastea</taxon>
        <taxon>Metakinetoplastina</taxon>
        <taxon>Trypanosomatida</taxon>
        <taxon>Trypanosomatidae</taxon>
        <taxon>Leishmaniinae</taxon>
        <taxon>Porcisia</taxon>
    </lineage>
</organism>
<keyword evidence="1" id="KW-0862">Zinc</keyword>
<dbReference type="GeneID" id="94286448"/>
<dbReference type="PANTHER" id="PTHR46085">
    <property type="entry name" value="ARFGAP/RECO-RELATED"/>
    <property type="match status" value="1"/>
</dbReference>
<evidence type="ECO:0000256" key="2">
    <source>
        <dbReference type="SAM" id="MobiDB-lite"/>
    </source>
</evidence>
<dbReference type="InterPro" id="IPR044820">
    <property type="entry name" value="AGD14-like"/>
</dbReference>
<dbReference type="Proteomes" id="UP000674318">
    <property type="component" value="Unassembled WGS sequence"/>
</dbReference>
<feature type="region of interest" description="Disordered" evidence="2">
    <location>
        <begin position="304"/>
        <end position="332"/>
    </location>
</feature>
<protein>
    <recommendedName>
        <fullName evidence="3">Arf-GAP domain-containing protein</fullName>
    </recommendedName>
</protein>
<comment type="caution">
    <text evidence="4">The sequence shown here is derived from an EMBL/GenBank/DDBJ whole genome shotgun (WGS) entry which is preliminary data.</text>
</comment>
<dbReference type="PANTHER" id="PTHR46085:SF3">
    <property type="entry name" value="ARF GTPASE ACTIVATING PROTEIN"/>
    <property type="match status" value="1"/>
</dbReference>
<feature type="compositionally biased region" description="Polar residues" evidence="2">
    <location>
        <begin position="388"/>
        <end position="407"/>
    </location>
</feature>